<evidence type="ECO:0000313" key="3">
    <source>
        <dbReference type="EMBL" id="SOY61075.1"/>
    </source>
</evidence>
<dbReference type="InterPro" id="IPR042100">
    <property type="entry name" value="Bug_dom1"/>
</dbReference>
<feature type="signal peptide" evidence="2">
    <location>
        <begin position="1"/>
        <end position="25"/>
    </location>
</feature>
<evidence type="ECO:0000256" key="2">
    <source>
        <dbReference type="SAM" id="SignalP"/>
    </source>
</evidence>
<dbReference type="InterPro" id="IPR005064">
    <property type="entry name" value="BUG"/>
</dbReference>
<reference evidence="3" key="1">
    <citation type="submission" date="2018-01" db="EMBL/GenBank/DDBJ databases">
        <authorList>
            <person name="Clerissi C."/>
        </authorList>
    </citation>
    <scope>NUCLEOTIDE SEQUENCE</scope>
    <source>
        <strain evidence="3">Cupriavidus sp. LMG 19464</strain>
    </source>
</reference>
<gene>
    <name evidence="3" type="ORF">CBM2587_B20042</name>
</gene>
<dbReference type="Gene3D" id="3.40.190.150">
    <property type="entry name" value="Bordetella uptake gene, domain 1"/>
    <property type="match status" value="1"/>
</dbReference>
<organism evidence="3">
    <name type="scientific">Cupriavidus taiwanensis</name>
    <dbReference type="NCBI Taxonomy" id="164546"/>
    <lineage>
        <taxon>Bacteria</taxon>
        <taxon>Pseudomonadati</taxon>
        <taxon>Pseudomonadota</taxon>
        <taxon>Betaproteobacteria</taxon>
        <taxon>Burkholderiales</taxon>
        <taxon>Burkholderiaceae</taxon>
        <taxon>Cupriavidus</taxon>
    </lineage>
</organism>
<evidence type="ECO:0000256" key="1">
    <source>
        <dbReference type="ARBA" id="ARBA00006987"/>
    </source>
</evidence>
<comment type="similarity">
    <text evidence="1">Belongs to the UPF0065 (bug) family.</text>
</comment>
<feature type="chain" id="PRO_5016713495" description="Extra-cytoplasmic solute receptor" evidence="2">
    <location>
        <begin position="26"/>
        <end position="322"/>
    </location>
</feature>
<dbReference type="PANTHER" id="PTHR42928">
    <property type="entry name" value="TRICARBOXYLATE-BINDING PROTEIN"/>
    <property type="match status" value="1"/>
</dbReference>
<dbReference type="SUPFAM" id="SSF53850">
    <property type="entry name" value="Periplasmic binding protein-like II"/>
    <property type="match status" value="1"/>
</dbReference>
<name>A0A375C1S9_9BURK</name>
<evidence type="ECO:0008006" key="4">
    <source>
        <dbReference type="Google" id="ProtNLM"/>
    </source>
</evidence>
<dbReference type="PIRSF" id="PIRSF017082">
    <property type="entry name" value="YflP"/>
    <property type="match status" value="1"/>
</dbReference>
<accession>A0A375C1S9</accession>
<proteinExistence type="inferred from homology"/>
<dbReference type="Proteomes" id="UP000256780">
    <property type="component" value="Chromosome CBM2587_b"/>
</dbReference>
<comment type="caution">
    <text evidence="3">The sequence shown here is derived from an EMBL/GenBank/DDBJ whole genome shotgun (WGS) entry which is preliminary data.</text>
</comment>
<dbReference type="PANTHER" id="PTHR42928:SF5">
    <property type="entry name" value="BLR1237 PROTEIN"/>
    <property type="match status" value="1"/>
</dbReference>
<protein>
    <recommendedName>
        <fullName evidence="4">Extra-cytoplasmic solute receptor</fullName>
    </recommendedName>
</protein>
<dbReference type="AlphaFoldDB" id="A0A375C1S9"/>
<dbReference type="EMBL" id="OFSQ01000031">
    <property type="protein sequence ID" value="SOY61075.1"/>
    <property type="molecule type" value="Genomic_DNA"/>
</dbReference>
<dbReference type="Gene3D" id="3.40.190.10">
    <property type="entry name" value="Periplasmic binding protein-like II"/>
    <property type="match status" value="1"/>
</dbReference>
<dbReference type="RefSeq" id="WP_232346655.1">
    <property type="nucleotide sequence ID" value="NZ_LT976854.1"/>
</dbReference>
<sequence>MKCLTVIRKLAGACLIAAITPAAQAAWPDDQPIEVVVGFAPGGGTDLMARSLAPFIQKRLGGKARVVVINKPGASGEIANAYVARAKADGYTLGIINVPGFVFLPLSKKTQYHVEDFTLLARIVNDPTVLVAKRDAKYATLGQTVDALKKDPGSLSFGYNGVGTNGHLALIQLQAIAKVEANDVPFKGTAESKTALMGGHVDYAFVSAAEMPELRSATASLKAVAQFGEQRSKALPNVPTAAEAGYKMTMTSERGFAAPRGMSAEIAARLQKAIAESVADPEFIKIASNDAPVLSYLSGADWEASLAKQRPALQAIADRMPK</sequence>
<dbReference type="Pfam" id="PF03401">
    <property type="entry name" value="TctC"/>
    <property type="match status" value="1"/>
</dbReference>
<dbReference type="CDD" id="cd07012">
    <property type="entry name" value="PBP2_Bug_TTT"/>
    <property type="match status" value="1"/>
</dbReference>
<keyword evidence="2" id="KW-0732">Signal</keyword>